<feature type="chain" id="PRO_5028899996" description="EF-hand domain-containing protein" evidence="1">
    <location>
        <begin position="19"/>
        <end position="86"/>
    </location>
</feature>
<dbReference type="InterPro" id="IPR018247">
    <property type="entry name" value="EF_Hand_1_Ca_BS"/>
</dbReference>
<accession>A0A6V8M5Q8</accession>
<dbReference type="PROSITE" id="PS00018">
    <property type="entry name" value="EF_HAND_1"/>
    <property type="match status" value="1"/>
</dbReference>
<feature type="signal peptide" evidence="1">
    <location>
        <begin position="1"/>
        <end position="18"/>
    </location>
</feature>
<evidence type="ECO:0000313" key="3">
    <source>
        <dbReference type="EMBL" id="GFK95915.1"/>
    </source>
</evidence>
<keyword evidence="1" id="KW-0732">Signal</keyword>
<dbReference type="InterPro" id="IPR011992">
    <property type="entry name" value="EF-hand-dom_pair"/>
</dbReference>
<evidence type="ECO:0000256" key="1">
    <source>
        <dbReference type="SAM" id="SignalP"/>
    </source>
</evidence>
<proteinExistence type="predicted"/>
<dbReference type="GO" id="GO:0005509">
    <property type="term" value="F:calcium ion binding"/>
    <property type="evidence" value="ECO:0007669"/>
    <property type="project" value="InterPro"/>
</dbReference>
<gene>
    <name evidence="3" type="ORF">NNJEOMEG_03788</name>
</gene>
<dbReference type="PROSITE" id="PS50222">
    <property type="entry name" value="EF_HAND_2"/>
    <property type="match status" value="1"/>
</dbReference>
<evidence type="ECO:0000259" key="2">
    <source>
        <dbReference type="PROSITE" id="PS50222"/>
    </source>
</evidence>
<dbReference type="Gene3D" id="1.10.238.10">
    <property type="entry name" value="EF-hand"/>
    <property type="match status" value="1"/>
</dbReference>
<keyword evidence="4" id="KW-1185">Reference proteome</keyword>
<sequence>MRALAILCLLALVACAPAKKPSFDAADANKDGKISLQEFKNLFKSSAQDKAEEQFNRYDANRDGLFDGSEYDLWNQVGSDDSLRQW</sequence>
<reference evidence="3 4" key="2">
    <citation type="submission" date="2020-05" db="EMBL/GenBank/DDBJ databases">
        <title>Draft genome sequence of Desulfovibrio sp. strainFSS-1.</title>
        <authorList>
            <person name="Shimoshige H."/>
            <person name="Kobayashi H."/>
            <person name="Maekawa T."/>
        </authorList>
    </citation>
    <scope>NUCLEOTIDE SEQUENCE [LARGE SCALE GENOMIC DNA]</scope>
    <source>
        <strain evidence="3 4">SIID29052-01</strain>
    </source>
</reference>
<dbReference type="RefSeq" id="WP_173087053.1">
    <property type="nucleotide sequence ID" value="NZ_BLTE01000026.1"/>
</dbReference>
<name>A0A6V8M5Q8_9BACT</name>
<dbReference type="EMBL" id="BLTE01000026">
    <property type="protein sequence ID" value="GFK95915.1"/>
    <property type="molecule type" value="Genomic_DNA"/>
</dbReference>
<dbReference type="SUPFAM" id="SSF47473">
    <property type="entry name" value="EF-hand"/>
    <property type="match status" value="1"/>
</dbReference>
<comment type="caution">
    <text evidence="3">The sequence shown here is derived from an EMBL/GenBank/DDBJ whole genome shotgun (WGS) entry which is preliminary data.</text>
</comment>
<protein>
    <recommendedName>
        <fullName evidence="2">EF-hand domain-containing protein</fullName>
    </recommendedName>
</protein>
<organism evidence="3 4">
    <name type="scientific">Fundidesulfovibrio magnetotacticus</name>
    <dbReference type="NCBI Taxonomy" id="2730080"/>
    <lineage>
        <taxon>Bacteria</taxon>
        <taxon>Pseudomonadati</taxon>
        <taxon>Thermodesulfobacteriota</taxon>
        <taxon>Desulfovibrionia</taxon>
        <taxon>Desulfovibrionales</taxon>
        <taxon>Desulfovibrionaceae</taxon>
        <taxon>Fundidesulfovibrio</taxon>
    </lineage>
</organism>
<reference evidence="3 4" key="1">
    <citation type="submission" date="2020-04" db="EMBL/GenBank/DDBJ databases">
        <authorList>
            <consortium name="Desulfovibrio sp. FSS-1 genome sequencing consortium"/>
            <person name="Shimoshige H."/>
            <person name="Kobayashi H."/>
            <person name="Maekawa T."/>
        </authorList>
    </citation>
    <scope>NUCLEOTIDE SEQUENCE [LARGE SCALE GENOMIC DNA]</scope>
    <source>
        <strain evidence="3 4">SIID29052-01</strain>
    </source>
</reference>
<dbReference type="Proteomes" id="UP000494245">
    <property type="component" value="Unassembled WGS sequence"/>
</dbReference>
<feature type="domain" description="EF-hand" evidence="2">
    <location>
        <begin position="23"/>
        <end position="49"/>
    </location>
</feature>
<dbReference type="AlphaFoldDB" id="A0A6V8M5Q8"/>
<dbReference type="Pfam" id="PF13202">
    <property type="entry name" value="EF-hand_5"/>
    <property type="match status" value="1"/>
</dbReference>
<dbReference type="InterPro" id="IPR002048">
    <property type="entry name" value="EF_hand_dom"/>
</dbReference>
<evidence type="ECO:0000313" key="4">
    <source>
        <dbReference type="Proteomes" id="UP000494245"/>
    </source>
</evidence>
<dbReference type="PROSITE" id="PS51257">
    <property type="entry name" value="PROKAR_LIPOPROTEIN"/>
    <property type="match status" value="1"/>
</dbReference>